<dbReference type="RefSeq" id="WP_096352632.1">
    <property type="nucleotide sequence ID" value="NZ_AP017313.1"/>
</dbReference>
<dbReference type="EMBL" id="AP017313">
    <property type="protein sequence ID" value="BAU54624.1"/>
    <property type="molecule type" value="Genomic_DNA"/>
</dbReference>
<dbReference type="Proteomes" id="UP000218263">
    <property type="component" value="Chromosome"/>
</dbReference>
<proteinExistence type="predicted"/>
<protein>
    <submittedName>
        <fullName evidence="1">Uncharacterized protein</fullName>
    </submittedName>
</protein>
<dbReference type="OrthoDB" id="795346at2"/>
<evidence type="ECO:0000313" key="2">
    <source>
        <dbReference type="Proteomes" id="UP000218263"/>
    </source>
</evidence>
<gene>
    <name evidence="1" type="ORF">MgSA37_02800</name>
</gene>
<reference evidence="1 2" key="1">
    <citation type="submission" date="2015-12" db="EMBL/GenBank/DDBJ databases">
        <title>Genome sequence of Mucilaginibacter gotjawali.</title>
        <authorList>
            <person name="Lee J.S."/>
            <person name="Lee K.C."/>
            <person name="Kim K.K."/>
            <person name="Lee B.W."/>
        </authorList>
    </citation>
    <scope>NUCLEOTIDE SEQUENCE [LARGE SCALE GENOMIC DNA]</scope>
    <source>
        <strain evidence="1 2">SA3-7</strain>
    </source>
</reference>
<name>A0A0X8X6Y2_9SPHI</name>
<sequence length="169" mass="19750">MTDKSKKIFLLGTIIGSFVIYSVIYYVGVFNKAPYKFTEFKSIVFKYGPGDSLINTYNSATGEYDYINKKDSLVKTHLNLTTNDLLYLHRKAADLGFWDFPEKELNTDTTHYSKVKPPRYYIEFNYKRKSKKVLFDESFNGDIRLRDANAQLIKEITHVLADAEDRQRK</sequence>
<evidence type="ECO:0000313" key="1">
    <source>
        <dbReference type="EMBL" id="BAU54624.1"/>
    </source>
</evidence>
<dbReference type="AlphaFoldDB" id="A0A0X8X6Y2"/>
<keyword evidence="2" id="KW-1185">Reference proteome</keyword>
<organism evidence="1 2">
    <name type="scientific">Mucilaginibacter gotjawali</name>
    <dbReference type="NCBI Taxonomy" id="1550579"/>
    <lineage>
        <taxon>Bacteria</taxon>
        <taxon>Pseudomonadati</taxon>
        <taxon>Bacteroidota</taxon>
        <taxon>Sphingobacteriia</taxon>
        <taxon>Sphingobacteriales</taxon>
        <taxon>Sphingobacteriaceae</taxon>
        <taxon>Mucilaginibacter</taxon>
    </lineage>
</organism>
<dbReference type="KEGG" id="mgot:MgSA37_02800"/>
<accession>A0A0X8X6Y2</accession>